<dbReference type="GO" id="GO:0009279">
    <property type="term" value="C:cell outer membrane"/>
    <property type="evidence" value="ECO:0007669"/>
    <property type="project" value="UniProtKB-SubCell"/>
</dbReference>
<evidence type="ECO:0000256" key="1">
    <source>
        <dbReference type="ARBA" id="ARBA00007613"/>
    </source>
</evidence>
<dbReference type="eggNOG" id="COG1538">
    <property type="taxonomic scope" value="Bacteria"/>
</dbReference>
<reference evidence="3 4" key="1">
    <citation type="submission" date="2013-02" db="EMBL/GenBank/DDBJ databases">
        <title>The Genome Sequence of Acinetobacter bouvetii CIP 107468.</title>
        <authorList>
            <consortium name="The Broad Institute Genome Sequencing Platform"/>
            <consortium name="The Broad Institute Genome Sequencing Center for Infectious Disease"/>
            <person name="Cerqueira G."/>
            <person name="Feldgarden M."/>
            <person name="Courvalin P."/>
            <person name="Perichon B."/>
            <person name="Grillot-Courvalin C."/>
            <person name="Clermont D."/>
            <person name="Rocha E."/>
            <person name="Yoon E.-J."/>
            <person name="Nemec A."/>
            <person name="Walker B."/>
            <person name="Young S.K."/>
            <person name="Zeng Q."/>
            <person name="Gargeya S."/>
            <person name="Fitzgerald M."/>
            <person name="Haas B."/>
            <person name="Abouelleil A."/>
            <person name="Alvarado L."/>
            <person name="Arachchi H.M."/>
            <person name="Berlin A.M."/>
            <person name="Chapman S.B."/>
            <person name="Dewar J."/>
            <person name="Goldberg J."/>
            <person name="Griggs A."/>
            <person name="Gujja S."/>
            <person name="Hansen M."/>
            <person name="Howarth C."/>
            <person name="Imamovic A."/>
            <person name="Larimer J."/>
            <person name="McCowan C."/>
            <person name="Murphy C."/>
            <person name="Neiman D."/>
            <person name="Pearson M."/>
            <person name="Priest M."/>
            <person name="Roberts A."/>
            <person name="Saif S."/>
            <person name="Shea T."/>
            <person name="Sisk P."/>
            <person name="Sykes S."/>
            <person name="Wortman J."/>
            <person name="Nusbaum C."/>
            <person name="Birren B."/>
        </authorList>
    </citation>
    <scope>NUCLEOTIDE SEQUENCE [LARGE SCALE GENOMIC DNA]</scope>
    <source>
        <strain evidence="3 4">CIP 107468</strain>
    </source>
</reference>
<evidence type="ECO:0000256" key="2">
    <source>
        <dbReference type="RuleBase" id="RU362097"/>
    </source>
</evidence>
<dbReference type="EMBL" id="APQD01000008">
    <property type="protein sequence ID" value="ENV83354.1"/>
    <property type="molecule type" value="Genomic_DNA"/>
</dbReference>
<sequence length="466" mass="51880">MSAKYSRLLFIVLSSGMLTACQHIETYQKPQVALAEVYPMQKGTKYQALIWSDYVNDPVLIQVVNLALTHNRDLKIAALRVQEAKAAYGIQRSEAWPGISGSAGYDRSRVPADLSYAGRAVTSDQYSVGIGMNQWELDLWGRIRSLNEAALQQFFATEYNQLAVRNSIIQQAIQSYVTLSELEKRIYFAQRSVQSYEKSVRIFKRRYEVGAGSKVEYMQAQTLLTNGQTLLAQLQKSQDMTANYLVQLIGQPIAIPKPDLDQVTFKTGVLQTGLPSELMLNRPDIRSAEAMLNSKHANIHAARAAFFPRIALTGSFGTASTELDGLFNSGSELWTFSPSISIPIFTAGRLKNNVTLAEVRQDIAVSEYEKTVQNAFREVADALAGQRHLTKQLQVQQQGLNAFRETARLAQLRYDNGAVGYLDVLDAQRSLMSAEQQWVETQSALMQSYVSLYFALGGDSNIITPS</sequence>
<dbReference type="SUPFAM" id="SSF56954">
    <property type="entry name" value="Outer membrane efflux proteins (OEP)"/>
    <property type="match status" value="1"/>
</dbReference>
<dbReference type="Gene3D" id="2.20.200.10">
    <property type="entry name" value="Outer membrane efflux proteins (OEP)"/>
    <property type="match status" value="1"/>
</dbReference>
<dbReference type="OrthoDB" id="9770517at2"/>
<dbReference type="Gene3D" id="1.20.1600.10">
    <property type="entry name" value="Outer membrane efflux proteins (OEP)"/>
    <property type="match status" value="1"/>
</dbReference>
<dbReference type="AlphaFoldDB" id="N9DKZ4"/>
<keyword evidence="2" id="KW-0732">Signal</keyword>
<dbReference type="GO" id="GO:0015562">
    <property type="term" value="F:efflux transmembrane transporter activity"/>
    <property type="evidence" value="ECO:0007669"/>
    <property type="project" value="InterPro"/>
</dbReference>
<dbReference type="Proteomes" id="UP000018460">
    <property type="component" value="Unassembled WGS sequence"/>
</dbReference>
<dbReference type="Pfam" id="PF02321">
    <property type="entry name" value="OEP"/>
    <property type="match status" value="2"/>
</dbReference>
<protein>
    <recommendedName>
        <fullName evidence="5">RND efflux system, outer membrane lipoprotein, NodT family</fullName>
    </recommendedName>
</protein>
<comment type="similarity">
    <text evidence="1 2">Belongs to the outer membrane factor (OMF) (TC 1.B.17) family.</text>
</comment>
<gene>
    <name evidence="3" type="ORF">F941_00982</name>
</gene>
<name>N9DKZ4_9GAMM</name>
<proteinExistence type="inferred from homology"/>
<comment type="caution">
    <text evidence="3">The sequence shown here is derived from an EMBL/GenBank/DDBJ whole genome shotgun (WGS) entry which is preliminary data.</text>
</comment>
<keyword evidence="2" id="KW-0564">Palmitate</keyword>
<dbReference type="InterPro" id="IPR010131">
    <property type="entry name" value="MdtP/NodT-like"/>
</dbReference>
<dbReference type="NCBIfam" id="TIGR01845">
    <property type="entry name" value="outer_NodT"/>
    <property type="match status" value="1"/>
</dbReference>
<feature type="chain" id="PRO_5001441790" description="RND efflux system, outer membrane lipoprotein, NodT family" evidence="2">
    <location>
        <begin position="21"/>
        <end position="466"/>
    </location>
</feature>
<evidence type="ECO:0000313" key="3">
    <source>
        <dbReference type="EMBL" id="ENV83354.1"/>
    </source>
</evidence>
<feature type="signal peptide" evidence="2">
    <location>
        <begin position="1"/>
        <end position="20"/>
    </location>
</feature>
<dbReference type="RefSeq" id="WP_005008505.1">
    <property type="nucleotide sequence ID" value="NZ_KB849726.1"/>
</dbReference>
<keyword evidence="2" id="KW-0449">Lipoprotein</keyword>
<dbReference type="PANTHER" id="PTHR30203:SF32">
    <property type="entry name" value="CATION EFFLUX SYSTEM PROTEIN CUSC"/>
    <property type="match status" value="1"/>
</dbReference>
<comment type="subcellular location">
    <subcellularLocation>
        <location evidence="2">Cell outer membrane</location>
        <topology evidence="2">Lipid-anchor</topology>
    </subcellularLocation>
</comment>
<keyword evidence="2" id="KW-1134">Transmembrane beta strand</keyword>
<keyword evidence="2" id="KW-0812">Transmembrane</keyword>
<evidence type="ECO:0008006" key="5">
    <source>
        <dbReference type="Google" id="ProtNLM"/>
    </source>
</evidence>
<dbReference type="PANTHER" id="PTHR30203">
    <property type="entry name" value="OUTER MEMBRANE CATION EFFLUX PROTEIN"/>
    <property type="match status" value="1"/>
</dbReference>
<accession>N9DKZ4</accession>
<dbReference type="PATRIC" id="fig|1120925.3.peg.1054"/>
<evidence type="ECO:0000313" key="4">
    <source>
        <dbReference type="Proteomes" id="UP000018460"/>
    </source>
</evidence>
<dbReference type="InterPro" id="IPR003423">
    <property type="entry name" value="OMP_efflux"/>
</dbReference>
<keyword evidence="2" id="KW-0472">Membrane</keyword>
<organism evidence="3 4">
    <name type="scientific">Acinetobacter bouvetii DSM 14964 = CIP 107468</name>
    <dbReference type="NCBI Taxonomy" id="1120925"/>
    <lineage>
        <taxon>Bacteria</taxon>
        <taxon>Pseudomonadati</taxon>
        <taxon>Pseudomonadota</taxon>
        <taxon>Gammaproteobacteria</taxon>
        <taxon>Moraxellales</taxon>
        <taxon>Moraxellaceae</taxon>
        <taxon>Acinetobacter</taxon>
    </lineage>
</organism>
<keyword evidence="4" id="KW-1185">Reference proteome</keyword>
<dbReference type="PROSITE" id="PS51257">
    <property type="entry name" value="PROKAR_LIPOPROTEIN"/>
    <property type="match status" value="1"/>
</dbReference>